<evidence type="ECO:0000313" key="2">
    <source>
        <dbReference type="EMBL" id="KAL1793423.1"/>
    </source>
</evidence>
<proteinExistence type="predicted"/>
<dbReference type="GeneID" id="96088727"/>
<feature type="compositionally biased region" description="Acidic residues" evidence="1">
    <location>
        <begin position="87"/>
        <end position="96"/>
    </location>
</feature>
<dbReference type="Proteomes" id="UP001578633">
    <property type="component" value="Chromosome 8"/>
</dbReference>
<dbReference type="RefSeq" id="XP_069304007.1">
    <property type="nucleotide sequence ID" value="XM_069454575.1"/>
</dbReference>
<sequence length="480" mass="53137">MSEIFRAEMTQRVASLLAEHLDTASKVETAIRATVVASAKLHGCGLGEDILGYIITSLLQLKAKASENSTDWLANIEHLQETVGSDEDMSVLDVSDEQSPTLGKKKKHENRSKKAKRRHTTVEGDPLKNADMDFDLPAASPGQRISGNKDKKISPRWQWDVDATKLADDDVAEAFPRTSSLFAYHALPIAKRKLGSQASRKEIRCEMQSLLDGMPPDEFEKWVESLQKLLSGDREMLVRQDVAASSADQQLARATPAPVDLHRKARINTKTRSGDSGRFEGRAINVENDYEKAFVKRETATVSARVVEKSPINHIEEATKALRQLSTEERELDRPLLSVEAAGRQTAQDLQSSGNIDSTFGMPVLSLLWGSDSLTATECVDDSARITQTIMSNLKHRISAERIVVSGLGGMNKTRTTSELQDTIAYAFPKPGHHYSFMRIKKDIETALIPWVIAEPSAFPELKAMPFVFAHTVPFQLCSI</sequence>
<reference evidence="2 3" key="1">
    <citation type="submission" date="2024-09" db="EMBL/GenBank/DDBJ databases">
        <title>T2T genomes of carrot and Alternaria dauci and their utility for understanding host-pathogen interaction during carrot leaf blight disease.</title>
        <authorList>
            <person name="Liu W."/>
            <person name="Xu S."/>
            <person name="Ou C."/>
            <person name="Liu X."/>
            <person name="Zhuang F."/>
            <person name="Deng X.W."/>
        </authorList>
    </citation>
    <scope>NUCLEOTIDE SEQUENCE [LARGE SCALE GENOMIC DNA]</scope>
    <source>
        <strain evidence="2 3">A2016</strain>
    </source>
</reference>
<comment type="caution">
    <text evidence="2">The sequence shown here is derived from an EMBL/GenBank/DDBJ whole genome shotgun (WGS) entry which is preliminary data.</text>
</comment>
<feature type="compositionally biased region" description="Basic residues" evidence="1">
    <location>
        <begin position="103"/>
        <end position="119"/>
    </location>
</feature>
<gene>
    <name evidence="2" type="ORF">ACET3X_008405</name>
</gene>
<feature type="region of interest" description="Disordered" evidence="1">
    <location>
        <begin position="87"/>
        <end position="133"/>
    </location>
</feature>
<name>A0ABR3UBS8_9PLEO</name>
<protein>
    <submittedName>
        <fullName evidence="2">Uncharacterized protein</fullName>
    </submittedName>
</protein>
<dbReference type="EMBL" id="JBHGVX010000008">
    <property type="protein sequence ID" value="KAL1793423.1"/>
    <property type="molecule type" value="Genomic_DNA"/>
</dbReference>
<organism evidence="2 3">
    <name type="scientific">Alternaria dauci</name>
    <dbReference type="NCBI Taxonomy" id="48095"/>
    <lineage>
        <taxon>Eukaryota</taxon>
        <taxon>Fungi</taxon>
        <taxon>Dikarya</taxon>
        <taxon>Ascomycota</taxon>
        <taxon>Pezizomycotina</taxon>
        <taxon>Dothideomycetes</taxon>
        <taxon>Pleosporomycetidae</taxon>
        <taxon>Pleosporales</taxon>
        <taxon>Pleosporineae</taxon>
        <taxon>Pleosporaceae</taxon>
        <taxon>Alternaria</taxon>
        <taxon>Alternaria sect. Porri</taxon>
    </lineage>
</organism>
<evidence type="ECO:0000313" key="3">
    <source>
        <dbReference type="Proteomes" id="UP001578633"/>
    </source>
</evidence>
<evidence type="ECO:0000256" key="1">
    <source>
        <dbReference type="SAM" id="MobiDB-lite"/>
    </source>
</evidence>
<feature type="compositionally biased region" description="Basic and acidic residues" evidence="1">
    <location>
        <begin position="120"/>
        <end position="131"/>
    </location>
</feature>
<accession>A0ABR3UBS8</accession>
<keyword evidence="3" id="KW-1185">Reference proteome</keyword>